<dbReference type="CDD" id="cd22189">
    <property type="entry name" value="PGAP4-like_fungal"/>
    <property type="match status" value="1"/>
</dbReference>
<evidence type="ECO:0000256" key="1">
    <source>
        <dbReference type="SAM" id="Phobius"/>
    </source>
</evidence>
<feature type="domain" description="2EXR" evidence="2">
    <location>
        <begin position="308"/>
        <end position="389"/>
    </location>
</feature>
<dbReference type="PANTHER" id="PTHR31410:SF1">
    <property type="entry name" value="POST-GPI ATTACHMENT TO PROTEINS FACTOR 4"/>
    <property type="match status" value="1"/>
</dbReference>
<dbReference type="EMBL" id="QJNS01000061">
    <property type="protein sequence ID" value="RYO90129.1"/>
    <property type="molecule type" value="Genomic_DNA"/>
</dbReference>
<sequence length="624" mass="70281">MVDRLPSYQDDPEQLALAKFMELNETHAPKSKFDYSIVMEECEKTGAAYILIVEDDVVFLDGWRHRTMQALDAATTKSWEAGHTNFLYLRLFYCESLLGWNSESWPTYLGSSLAVTTGILCLLLLTRRYMPRARPYLTRSVFLLITLVFTPLLIPLFFAAGGNCVLPQPAGVHLMPKNACCGQGLVFPRETVADELLPLFRSNRWSQVPTDSFIEQHADATGALRWALTPVVMQHVGGQSSHGVQRGTYGVMTPSRLWNFGFEGNDAGSLAAEHLRTAYALVTESLRTQREEGCCVAFLFSLIVFRMTELRVRIWHLAVERQRIIKVRLRNRMLMDGLLAQQRDIRPKTHEAERYGVIVHGHQTLSSCASRDDAMKPGILYFNPEHDFLYISNDTGQVVHFLHYLKTIHDPRYVGLLNLAIDINGLAGGGGLCTIDPSALSPPLKTGFTETLTQLREVFFVQLNPSFPITAMVPTFDRLHPDPRPIGWDLGKVFVTFDPRGMLYAWGRLFYDCFGGLVIPQTEHRVLLTFVPTAHDVYDHRDSEEWLQKEEDAWLKETSRGGQSAQVPGGDSEATVGTALGFWLFPVYAFGALPKNPNNVFRNEAPRSMDLKENSPELALLNLP</sequence>
<comment type="caution">
    <text evidence="3">The sequence shown here is derived from an EMBL/GenBank/DDBJ whole genome shotgun (WGS) entry which is preliminary data.</text>
</comment>
<dbReference type="PANTHER" id="PTHR31410">
    <property type="entry name" value="TRANSMEMBRANE PROTEIN 246"/>
    <property type="match status" value="1"/>
</dbReference>
<keyword evidence="1" id="KW-0472">Membrane</keyword>
<keyword evidence="1" id="KW-1133">Transmembrane helix</keyword>
<protein>
    <recommendedName>
        <fullName evidence="2">2EXR domain-containing protein</fullName>
    </recommendedName>
</protein>
<keyword evidence="4" id="KW-1185">Reference proteome</keyword>
<dbReference type="InterPro" id="IPR029675">
    <property type="entry name" value="PGAP4"/>
</dbReference>
<proteinExistence type="predicted"/>
<feature type="transmembrane region" description="Helical" evidence="1">
    <location>
        <begin position="137"/>
        <end position="158"/>
    </location>
</feature>
<gene>
    <name evidence="3" type="ORF">DL762_002854</name>
</gene>
<evidence type="ECO:0000313" key="3">
    <source>
        <dbReference type="EMBL" id="RYO90129.1"/>
    </source>
</evidence>
<reference evidence="3 4" key="1">
    <citation type="submission" date="2018-06" db="EMBL/GenBank/DDBJ databases">
        <title>Complete Genomes of Monosporascus.</title>
        <authorList>
            <person name="Robinson A.J."/>
            <person name="Natvig D.O."/>
        </authorList>
    </citation>
    <scope>NUCLEOTIDE SEQUENCE [LARGE SCALE GENOMIC DNA]</scope>
    <source>
        <strain evidence="3 4">CBS 609.92</strain>
    </source>
</reference>
<name>A0ABY0HCA9_9PEZI</name>
<dbReference type="Pfam" id="PF20150">
    <property type="entry name" value="2EXR"/>
    <property type="match status" value="1"/>
</dbReference>
<evidence type="ECO:0000313" key="4">
    <source>
        <dbReference type="Proteomes" id="UP000294003"/>
    </source>
</evidence>
<keyword evidence="1" id="KW-0812">Transmembrane</keyword>
<feature type="transmembrane region" description="Helical" evidence="1">
    <location>
        <begin position="105"/>
        <end position="125"/>
    </location>
</feature>
<organism evidence="3 4">
    <name type="scientific">Monosporascus cannonballus</name>
    <dbReference type="NCBI Taxonomy" id="155416"/>
    <lineage>
        <taxon>Eukaryota</taxon>
        <taxon>Fungi</taxon>
        <taxon>Dikarya</taxon>
        <taxon>Ascomycota</taxon>
        <taxon>Pezizomycotina</taxon>
        <taxon>Sordariomycetes</taxon>
        <taxon>Xylariomycetidae</taxon>
        <taxon>Xylariales</taxon>
        <taxon>Xylariales incertae sedis</taxon>
        <taxon>Monosporascus</taxon>
    </lineage>
</organism>
<evidence type="ECO:0000259" key="2">
    <source>
        <dbReference type="Pfam" id="PF20150"/>
    </source>
</evidence>
<accession>A0ABY0HCA9</accession>
<dbReference type="InterPro" id="IPR045518">
    <property type="entry name" value="2EXR"/>
</dbReference>
<dbReference type="Proteomes" id="UP000294003">
    <property type="component" value="Unassembled WGS sequence"/>
</dbReference>